<feature type="compositionally biased region" description="Low complexity" evidence="1">
    <location>
        <begin position="9"/>
        <end position="19"/>
    </location>
</feature>
<organism evidence="2 3">
    <name type="scientific">Paramuricea clavata</name>
    <name type="common">Red gorgonian</name>
    <name type="synonym">Violescent sea-whip</name>
    <dbReference type="NCBI Taxonomy" id="317549"/>
    <lineage>
        <taxon>Eukaryota</taxon>
        <taxon>Metazoa</taxon>
        <taxon>Cnidaria</taxon>
        <taxon>Anthozoa</taxon>
        <taxon>Octocorallia</taxon>
        <taxon>Malacalcyonacea</taxon>
        <taxon>Plexauridae</taxon>
        <taxon>Paramuricea</taxon>
    </lineage>
</organism>
<reference evidence="2" key="1">
    <citation type="submission" date="2020-04" db="EMBL/GenBank/DDBJ databases">
        <authorList>
            <person name="Alioto T."/>
            <person name="Alioto T."/>
            <person name="Gomez Garrido J."/>
        </authorList>
    </citation>
    <scope>NUCLEOTIDE SEQUENCE</scope>
    <source>
        <strain evidence="2">A484AB</strain>
    </source>
</reference>
<sequence length="448" mass="45628">MSAKDSKSSTKSPANSSPSQRPGVPSSRSTIALEPTFASPSTGSTTSSTVLQPVSAVSTSAAIDAGAISPQLVQQIVSSQRSRVQIGSSTISLEPTFSSLSTGSTTSSTVLETVSVASTPATPDAGTISPQLLDQIASLQRPRVQTRSSAIFLEPTIASPSTGSTSSTVLETVSVASTSAAPDAGTISPQLLNQIASLQRPRVQTRSSAIFLEPTIASPSTSSTSSTVLETVSVASTSAAPDAGTISPQLLKQIVSLQRPRVQTRSSTISLEPTIASPSTGSTSSTVLETVSVASTSTPLDASTISPQLLKQIVSLQRPRVQTRSSTISLEPTVASPSTGSTSSTVLETVSVASTSTPLDASTISPQLLKQIVSLQRPRVQTRSSTISLEPTIASPSTGLTSSTVLETVGVASALAASDAGTISPQLLEQIVSAVTLNCIAYFIVFPE</sequence>
<feature type="compositionally biased region" description="Low complexity" evidence="1">
    <location>
        <begin position="36"/>
        <end position="49"/>
    </location>
</feature>
<protein>
    <submittedName>
        <fullName evidence="2">Uncharacterized protein</fullName>
    </submittedName>
</protein>
<keyword evidence="3" id="KW-1185">Reference proteome</keyword>
<feature type="region of interest" description="Disordered" evidence="1">
    <location>
        <begin position="265"/>
        <end position="284"/>
    </location>
</feature>
<dbReference type="AlphaFoldDB" id="A0A6S7HFG7"/>
<proteinExistence type="predicted"/>
<dbReference type="Proteomes" id="UP001152795">
    <property type="component" value="Unassembled WGS sequence"/>
</dbReference>
<feature type="region of interest" description="Disordered" evidence="1">
    <location>
        <begin position="1"/>
        <end position="49"/>
    </location>
</feature>
<comment type="caution">
    <text evidence="2">The sequence shown here is derived from an EMBL/GenBank/DDBJ whole genome shotgun (WGS) entry which is preliminary data.</text>
</comment>
<name>A0A6S7HFG7_PARCT</name>
<accession>A0A6S7HFG7</accession>
<gene>
    <name evidence="2" type="ORF">PACLA_8A068584</name>
</gene>
<dbReference type="EMBL" id="CACRXK020002454">
    <property type="protein sequence ID" value="CAB3994401.1"/>
    <property type="molecule type" value="Genomic_DNA"/>
</dbReference>
<evidence type="ECO:0000313" key="2">
    <source>
        <dbReference type="EMBL" id="CAB3994401.1"/>
    </source>
</evidence>
<evidence type="ECO:0000256" key="1">
    <source>
        <dbReference type="SAM" id="MobiDB-lite"/>
    </source>
</evidence>
<evidence type="ECO:0000313" key="3">
    <source>
        <dbReference type="Proteomes" id="UP001152795"/>
    </source>
</evidence>